<comment type="caution">
    <text evidence="1">The sequence shown here is derived from an EMBL/GenBank/DDBJ whole genome shotgun (WGS) entry which is preliminary data.</text>
</comment>
<gene>
    <name evidence="1" type="ORF">DI626_02325</name>
</gene>
<evidence type="ECO:0000313" key="1">
    <source>
        <dbReference type="EMBL" id="PZO88197.1"/>
    </source>
</evidence>
<dbReference type="Proteomes" id="UP000249557">
    <property type="component" value="Unassembled WGS sequence"/>
</dbReference>
<dbReference type="EMBL" id="QFNK01000025">
    <property type="protein sequence ID" value="PZO88197.1"/>
    <property type="molecule type" value="Genomic_DNA"/>
</dbReference>
<evidence type="ECO:0000313" key="2">
    <source>
        <dbReference type="Proteomes" id="UP000249557"/>
    </source>
</evidence>
<organism evidence="1 2">
    <name type="scientific">Micavibrio aeruginosavorus</name>
    <dbReference type="NCBI Taxonomy" id="349221"/>
    <lineage>
        <taxon>Bacteria</taxon>
        <taxon>Pseudomonadati</taxon>
        <taxon>Bdellovibrionota</taxon>
        <taxon>Bdellovibrionia</taxon>
        <taxon>Bdellovibrionales</taxon>
        <taxon>Pseudobdellovibrionaceae</taxon>
        <taxon>Micavibrio</taxon>
    </lineage>
</organism>
<accession>A0A2W5A4H2</accession>
<dbReference type="AlphaFoldDB" id="A0A2W5A4H2"/>
<proteinExistence type="predicted"/>
<sequence length="144" mass="16241">MKKEDIGIEAQDIFLLRIVSTLIKSGDSKGVSTKRLLFLSNEIADIALPYNGKNPPVKVNFNRTSATPHRPTAFEIHKFTKAMTEMGILEETHDMDVPARDIVMYGEAVKDYRETLYLLTPQGNDLLKAYFTLRNASRLNVKAP</sequence>
<protein>
    <submittedName>
        <fullName evidence="1">Uncharacterized protein</fullName>
    </submittedName>
</protein>
<reference evidence="1 2" key="1">
    <citation type="submission" date="2017-08" db="EMBL/GenBank/DDBJ databases">
        <title>Infants hospitalized years apart are colonized by the same room-sourced microbial strains.</title>
        <authorList>
            <person name="Brooks B."/>
            <person name="Olm M.R."/>
            <person name="Firek B.A."/>
            <person name="Baker R."/>
            <person name="Thomas B.C."/>
            <person name="Morowitz M.J."/>
            <person name="Banfield J.F."/>
        </authorList>
    </citation>
    <scope>NUCLEOTIDE SEQUENCE [LARGE SCALE GENOMIC DNA]</scope>
    <source>
        <strain evidence="1">S2_018_000_R2_104</strain>
    </source>
</reference>
<name>A0A2W5A4H2_9BACT</name>